<dbReference type="PROSITE" id="PS50110">
    <property type="entry name" value="RESPONSE_REGULATORY"/>
    <property type="match status" value="1"/>
</dbReference>
<feature type="domain" description="Response regulatory" evidence="6">
    <location>
        <begin position="140"/>
        <end position="256"/>
    </location>
</feature>
<dbReference type="Pfam" id="PF00072">
    <property type="entry name" value="Response_reg"/>
    <property type="match status" value="1"/>
</dbReference>
<evidence type="ECO:0000313" key="7">
    <source>
        <dbReference type="EMBL" id="MBK4739242.1"/>
    </source>
</evidence>
<evidence type="ECO:0000256" key="2">
    <source>
        <dbReference type="ARBA" id="ARBA00012438"/>
    </source>
</evidence>
<accession>A0A934W8Z2</accession>
<evidence type="ECO:0000256" key="3">
    <source>
        <dbReference type="ARBA" id="ARBA00022553"/>
    </source>
</evidence>
<dbReference type="Proteomes" id="UP000622890">
    <property type="component" value="Unassembled WGS sequence"/>
</dbReference>
<dbReference type="SUPFAM" id="SSF55874">
    <property type="entry name" value="ATPase domain of HSP90 chaperone/DNA topoisomerase II/histidine kinase"/>
    <property type="match status" value="1"/>
</dbReference>
<sequence>MVVGDNKRLVQVVVNVLGNAAKYTHEGGNILLKTEVGSDQIVLIIEDDGIGMVPELVGRVFDLFTQAEHTPDRSSGGLGLGLALVKSLVELHGGTVACSSAGRGLGSRFIVSLPRLVHTDQRIERRRNNRDAIQVGKALKILIVDDNVDAAEALAMFLEASGHKVLVQNQSCRGLETARMEAPDVCLLDIGLPEMDGNELARRLRNQPETARAILIAITGYGQEDDRQNALAAGFDHHMVKPVDLAKLSAVLAAVGHRFSKEISS</sequence>
<name>A0A934W8Z2_9BURK</name>
<dbReference type="InterPro" id="IPR004358">
    <property type="entry name" value="Sig_transdc_His_kin-like_C"/>
</dbReference>
<feature type="modified residue" description="4-aspartylphosphate" evidence="4">
    <location>
        <position position="189"/>
    </location>
</feature>
<reference evidence="7" key="1">
    <citation type="submission" date="2021-01" db="EMBL/GenBank/DDBJ databases">
        <title>Genome sequence of strain Noviherbaspirillum sp. DKR-6.</title>
        <authorList>
            <person name="Chaudhary D.K."/>
        </authorList>
    </citation>
    <scope>NUCLEOTIDE SEQUENCE</scope>
    <source>
        <strain evidence="7">DKR-6</strain>
    </source>
</reference>
<dbReference type="GO" id="GO:0000155">
    <property type="term" value="F:phosphorelay sensor kinase activity"/>
    <property type="evidence" value="ECO:0007669"/>
    <property type="project" value="TreeGrafter"/>
</dbReference>
<keyword evidence="3 4" id="KW-0597">Phosphoprotein</keyword>
<evidence type="ECO:0000313" key="8">
    <source>
        <dbReference type="Proteomes" id="UP000622890"/>
    </source>
</evidence>
<evidence type="ECO:0000259" key="6">
    <source>
        <dbReference type="PROSITE" id="PS50110"/>
    </source>
</evidence>
<dbReference type="RefSeq" id="WP_200598608.1">
    <property type="nucleotide sequence ID" value="NZ_JAEPBG010000045.1"/>
</dbReference>
<dbReference type="AlphaFoldDB" id="A0A934W8Z2"/>
<comment type="catalytic activity">
    <reaction evidence="1">
        <text>ATP + protein L-histidine = ADP + protein N-phospho-L-histidine.</text>
        <dbReference type="EC" id="2.7.13.3"/>
    </reaction>
</comment>
<dbReference type="InterPro" id="IPR001789">
    <property type="entry name" value="Sig_transdc_resp-reg_receiver"/>
</dbReference>
<dbReference type="CDD" id="cd17580">
    <property type="entry name" value="REC_2_DhkD-like"/>
    <property type="match status" value="1"/>
</dbReference>
<proteinExistence type="predicted"/>
<dbReference type="EMBL" id="JAEPBG010000045">
    <property type="protein sequence ID" value="MBK4739242.1"/>
    <property type="molecule type" value="Genomic_DNA"/>
</dbReference>
<comment type="caution">
    <text evidence="7">The sequence shown here is derived from an EMBL/GenBank/DDBJ whole genome shotgun (WGS) entry which is preliminary data.</text>
</comment>
<dbReference type="Pfam" id="PF02518">
    <property type="entry name" value="HATPase_c"/>
    <property type="match status" value="1"/>
</dbReference>
<dbReference type="InterPro" id="IPR036890">
    <property type="entry name" value="HATPase_C_sf"/>
</dbReference>
<protein>
    <recommendedName>
        <fullName evidence="2">histidine kinase</fullName>
        <ecNumber evidence="2">2.7.13.3</ecNumber>
    </recommendedName>
</protein>
<dbReference type="Gene3D" id="3.30.565.10">
    <property type="entry name" value="Histidine kinase-like ATPase, C-terminal domain"/>
    <property type="match status" value="1"/>
</dbReference>
<dbReference type="SMART" id="SM00448">
    <property type="entry name" value="REC"/>
    <property type="match status" value="1"/>
</dbReference>
<dbReference type="PANTHER" id="PTHR43547:SF2">
    <property type="entry name" value="HYBRID SIGNAL TRANSDUCTION HISTIDINE KINASE C"/>
    <property type="match status" value="1"/>
</dbReference>
<dbReference type="Gene3D" id="3.40.50.2300">
    <property type="match status" value="1"/>
</dbReference>
<dbReference type="PANTHER" id="PTHR43547">
    <property type="entry name" value="TWO-COMPONENT HISTIDINE KINASE"/>
    <property type="match status" value="1"/>
</dbReference>
<organism evidence="7 8">
    <name type="scientific">Noviherbaspirillum pedocola</name>
    <dbReference type="NCBI Taxonomy" id="2801341"/>
    <lineage>
        <taxon>Bacteria</taxon>
        <taxon>Pseudomonadati</taxon>
        <taxon>Pseudomonadota</taxon>
        <taxon>Betaproteobacteria</taxon>
        <taxon>Burkholderiales</taxon>
        <taxon>Oxalobacteraceae</taxon>
        <taxon>Noviherbaspirillum</taxon>
    </lineage>
</organism>
<dbReference type="SMART" id="SM00387">
    <property type="entry name" value="HATPase_c"/>
    <property type="match status" value="1"/>
</dbReference>
<dbReference type="InterPro" id="IPR005467">
    <property type="entry name" value="His_kinase_dom"/>
</dbReference>
<evidence type="ECO:0000256" key="1">
    <source>
        <dbReference type="ARBA" id="ARBA00000085"/>
    </source>
</evidence>
<dbReference type="SUPFAM" id="SSF52172">
    <property type="entry name" value="CheY-like"/>
    <property type="match status" value="1"/>
</dbReference>
<feature type="domain" description="Histidine kinase" evidence="5">
    <location>
        <begin position="1"/>
        <end position="117"/>
    </location>
</feature>
<dbReference type="EC" id="2.7.13.3" evidence="2"/>
<dbReference type="InterPro" id="IPR003594">
    <property type="entry name" value="HATPase_dom"/>
</dbReference>
<dbReference type="PROSITE" id="PS50109">
    <property type="entry name" value="HIS_KIN"/>
    <property type="match status" value="1"/>
</dbReference>
<keyword evidence="8" id="KW-1185">Reference proteome</keyword>
<dbReference type="InterPro" id="IPR011006">
    <property type="entry name" value="CheY-like_superfamily"/>
</dbReference>
<evidence type="ECO:0000256" key="4">
    <source>
        <dbReference type="PROSITE-ProRule" id="PRU00169"/>
    </source>
</evidence>
<evidence type="ECO:0000259" key="5">
    <source>
        <dbReference type="PROSITE" id="PS50109"/>
    </source>
</evidence>
<gene>
    <name evidence="7" type="ORF">JJB74_32015</name>
</gene>
<dbReference type="PRINTS" id="PR00344">
    <property type="entry name" value="BCTRLSENSOR"/>
</dbReference>